<name>A0AA42CX11_9GAMM</name>
<evidence type="ECO:0000256" key="9">
    <source>
        <dbReference type="SAM" id="Phobius"/>
    </source>
</evidence>
<evidence type="ECO:0000313" key="12">
    <source>
        <dbReference type="EMBL" id="MCX2523328.1"/>
    </source>
</evidence>
<evidence type="ECO:0000256" key="6">
    <source>
        <dbReference type="ARBA" id="ARBA00023136"/>
    </source>
</evidence>
<feature type="domain" description="CBS" evidence="10">
    <location>
        <begin position="257"/>
        <end position="315"/>
    </location>
</feature>
<dbReference type="GO" id="GO:0005886">
    <property type="term" value="C:plasma membrane"/>
    <property type="evidence" value="ECO:0007669"/>
    <property type="project" value="TreeGrafter"/>
</dbReference>
<dbReference type="PROSITE" id="PS51371">
    <property type="entry name" value="CBS"/>
    <property type="match status" value="1"/>
</dbReference>
<evidence type="ECO:0000256" key="7">
    <source>
        <dbReference type="PROSITE-ProRule" id="PRU00703"/>
    </source>
</evidence>
<dbReference type="EMBL" id="JAPIVE010000001">
    <property type="protein sequence ID" value="MCX2523328.1"/>
    <property type="molecule type" value="Genomic_DNA"/>
</dbReference>
<evidence type="ECO:0000313" key="13">
    <source>
        <dbReference type="Proteomes" id="UP001165678"/>
    </source>
</evidence>
<keyword evidence="5 7" id="KW-0129">CBS domain</keyword>
<dbReference type="RefSeq" id="WP_250936675.1">
    <property type="nucleotide sequence ID" value="NZ_JAMLJK010000001.1"/>
</dbReference>
<feature type="transmembrane region" description="Helical" evidence="9">
    <location>
        <begin position="119"/>
        <end position="140"/>
    </location>
</feature>
<dbReference type="AlphaFoldDB" id="A0AA42CX11"/>
<evidence type="ECO:0000256" key="3">
    <source>
        <dbReference type="ARBA" id="ARBA00022737"/>
    </source>
</evidence>
<dbReference type="InterPro" id="IPR000644">
    <property type="entry name" value="CBS_dom"/>
</dbReference>
<dbReference type="InterPro" id="IPR044751">
    <property type="entry name" value="Ion_transp-like_CBS"/>
</dbReference>
<evidence type="ECO:0000256" key="2">
    <source>
        <dbReference type="ARBA" id="ARBA00022692"/>
    </source>
</evidence>
<dbReference type="PANTHER" id="PTHR22777">
    <property type="entry name" value="HEMOLYSIN-RELATED"/>
    <property type="match status" value="1"/>
</dbReference>
<comment type="caution">
    <text evidence="12">The sequence shown here is derived from an EMBL/GenBank/DDBJ whole genome shotgun (WGS) entry which is preliminary data.</text>
</comment>
<keyword evidence="6 8" id="KW-0472">Membrane</keyword>
<evidence type="ECO:0000256" key="4">
    <source>
        <dbReference type="ARBA" id="ARBA00022989"/>
    </source>
</evidence>
<organism evidence="12 13">
    <name type="scientific">Larsenimonas rhizosphaerae</name>
    <dbReference type="NCBI Taxonomy" id="2944682"/>
    <lineage>
        <taxon>Bacteria</taxon>
        <taxon>Pseudomonadati</taxon>
        <taxon>Pseudomonadota</taxon>
        <taxon>Gammaproteobacteria</taxon>
        <taxon>Oceanospirillales</taxon>
        <taxon>Halomonadaceae</taxon>
        <taxon>Larsenimonas</taxon>
    </lineage>
</organism>
<sequence length="341" mass="38185">MILLIVFALISIVISFLCSIMEAAILSLTPSYIAQLKDTRPKLHSALSALKKDIDRPLAAILTLNTVAHTVGATGVGAQVTALFGETYIGVASAIMTLLILVLSEIIPKTIGANYWRGLAPLLPVLLKPMIWVLSPFIWLSEIITRRISRQTDDVDLRSEISTMARIGLEEKALDKDEARTIVNMLNLHEISISDAMTPRTVCETVTPAMKVSEFDAHYSHMQFTRFPVMDEDEHAAGYIHKADTYHADPDGQIGTLMRPVTAMQESDSVEKVFTTMLKEHNHLSVVYDDNGTWVGLITMEDVFETILGQDIVDETDHVQNLRKYARLRWLKRARRQRSLS</sequence>
<evidence type="ECO:0000256" key="5">
    <source>
        <dbReference type="ARBA" id="ARBA00023122"/>
    </source>
</evidence>
<dbReference type="Proteomes" id="UP001165678">
    <property type="component" value="Unassembled WGS sequence"/>
</dbReference>
<keyword evidence="4 8" id="KW-1133">Transmembrane helix</keyword>
<comment type="subcellular location">
    <subcellularLocation>
        <location evidence="1">Membrane</location>
        <topology evidence="1">Multi-pass membrane protein</topology>
    </subcellularLocation>
</comment>
<dbReference type="Pfam" id="PF01595">
    <property type="entry name" value="CNNM"/>
    <property type="match status" value="1"/>
</dbReference>
<keyword evidence="3" id="KW-0677">Repeat</keyword>
<dbReference type="InterPro" id="IPR046342">
    <property type="entry name" value="CBS_dom_sf"/>
</dbReference>
<gene>
    <name evidence="12" type="ORF">OQ287_03660</name>
</gene>
<accession>A0AA42CX11</accession>
<reference evidence="12" key="1">
    <citation type="submission" date="2022-11" db="EMBL/GenBank/DDBJ databases">
        <title>Larsenimonas rhizosphaerae sp. nov., isolated from a tidal mudflat.</title>
        <authorList>
            <person name="Lee S.D."/>
            <person name="Kim I.S."/>
        </authorList>
    </citation>
    <scope>NUCLEOTIDE SEQUENCE</scope>
    <source>
        <strain evidence="12">GH2-1</strain>
    </source>
</reference>
<dbReference type="CDD" id="cd04590">
    <property type="entry name" value="CBS_pair_CorC_HlyC_assoc"/>
    <property type="match status" value="1"/>
</dbReference>
<feature type="transmembrane region" description="Helical" evidence="9">
    <location>
        <begin position="88"/>
        <end position="107"/>
    </location>
</feature>
<dbReference type="InterPro" id="IPR002550">
    <property type="entry name" value="CNNM"/>
</dbReference>
<keyword evidence="2 8" id="KW-0812">Transmembrane</keyword>
<dbReference type="PANTHER" id="PTHR22777:SF4">
    <property type="entry name" value="UPF0053 PROTEIN SLL1254"/>
    <property type="match status" value="1"/>
</dbReference>
<evidence type="ECO:0000259" key="10">
    <source>
        <dbReference type="PROSITE" id="PS51371"/>
    </source>
</evidence>
<protein>
    <submittedName>
        <fullName evidence="12">CNNM domain-containing protein</fullName>
    </submittedName>
</protein>
<dbReference type="Gene3D" id="3.10.580.10">
    <property type="entry name" value="CBS-domain"/>
    <property type="match status" value="1"/>
</dbReference>
<proteinExistence type="predicted"/>
<evidence type="ECO:0000259" key="11">
    <source>
        <dbReference type="PROSITE" id="PS51846"/>
    </source>
</evidence>
<keyword evidence="13" id="KW-1185">Reference proteome</keyword>
<evidence type="ECO:0000256" key="1">
    <source>
        <dbReference type="ARBA" id="ARBA00004141"/>
    </source>
</evidence>
<evidence type="ECO:0000256" key="8">
    <source>
        <dbReference type="PROSITE-ProRule" id="PRU01193"/>
    </source>
</evidence>
<dbReference type="PROSITE" id="PS51846">
    <property type="entry name" value="CNNM"/>
    <property type="match status" value="1"/>
</dbReference>
<dbReference type="Pfam" id="PF00571">
    <property type="entry name" value="CBS"/>
    <property type="match status" value="1"/>
</dbReference>
<feature type="domain" description="CNNM transmembrane" evidence="11">
    <location>
        <begin position="1"/>
        <end position="178"/>
    </location>
</feature>
<dbReference type="SUPFAM" id="SSF54631">
    <property type="entry name" value="CBS-domain pair"/>
    <property type="match status" value="1"/>
</dbReference>